<feature type="compositionally biased region" description="Basic and acidic residues" evidence="1">
    <location>
        <begin position="67"/>
        <end position="79"/>
    </location>
</feature>
<feature type="compositionally biased region" description="Basic and acidic residues" evidence="1">
    <location>
        <begin position="1"/>
        <end position="12"/>
    </location>
</feature>
<protein>
    <submittedName>
        <fullName evidence="2">Uncharacterized protein</fullName>
    </submittedName>
</protein>
<comment type="caution">
    <text evidence="2">The sequence shown here is derived from an EMBL/GenBank/DDBJ whole genome shotgun (WGS) entry which is preliminary data.</text>
</comment>
<feature type="compositionally biased region" description="Basic and acidic residues" evidence="1">
    <location>
        <begin position="29"/>
        <end position="48"/>
    </location>
</feature>
<organism evidence="2 3">
    <name type="scientific">Microbacterium nanhaiense</name>
    <dbReference type="NCBI Taxonomy" id="1301026"/>
    <lineage>
        <taxon>Bacteria</taxon>
        <taxon>Bacillati</taxon>
        <taxon>Actinomycetota</taxon>
        <taxon>Actinomycetes</taxon>
        <taxon>Micrococcales</taxon>
        <taxon>Microbacteriaceae</taxon>
        <taxon>Microbacterium</taxon>
    </lineage>
</organism>
<evidence type="ECO:0000313" key="3">
    <source>
        <dbReference type="Proteomes" id="UP000638043"/>
    </source>
</evidence>
<reference evidence="3" key="1">
    <citation type="journal article" date="2019" name="Int. J. Syst. Evol. Microbiol.">
        <title>The Global Catalogue of Microorganisms (GCM) 10K type strain sequencing project: providing services to taxonomists for standard genome sequencing and annotation.</title>
        <authorList>
            <consortium name="The Broad Institute Genomics Platform"/>
            <consortium name="The Broad Institute Genome Sequencing Center for Infectious Disease"/>
            <person name="Wu L."/>
            <person name="Ma J."/>
        </authorList>
    </citation>
    <scope>NUCLEOTIDE SEQUENCE [LARGE SCALE GENOMIC DNA]</scope>
    <source>
        <strain evidence="3">CGMCC 4.7181</strain>
    </source>
</reference>
<proteinExistence type="predicted"/>
<dbReference type="RefSeq" id="WP_188699711.1">
    <property type="nucleotide sequence ID" value="NZ_BMMQ01000001.1"/>
</dbReference>
<accession>A0ABQ2MXJ4</accession>
<dbReference type="Proteomes" id="UP000638043">
    <property type="component" value="Unassembled WGS sequence"/>
</dbReference>
<evidence type="ECO:0000313" key="2">
    <source>
        <dbReference type="EMBL" id="GGO59877.1"/>
    </source>
</evidence>
<dbReference type="EMBL" id="BMMQ01000001">
    <property type="protein sequence ID" value="GGO59877.1"/>
    <property type="molecule type" value="Genomic_DNA"/>
</dbReference>
<sequence length="307" mass="35265">MSGSTGRDDRRAPASPGAPLPRSTGWAHAHPERAKALNEQWRADHPDRVRQISRDYWHRNREQRLFDAEERKSTPEGRRRAAAYQRRAREDPETLRKHREGMAKLRASPEFKERNRERYRRDRRLKELGLPPRRLHKVPAAHRRKFAADADAWFTRKRTKQQVARLRREARPSKAQLRDEALKSPDAVEARITDAVRNMRARKQLVTETLITFGPQLQLLIETTNAHRAARGLSTRNVAQAQHDAAVSIVDRYFATVAPGEQLVDRRAYLSATKPRLLHAVRKQQAALPAFTAPVTSVIPGSSGRRL</sequence>
<feature type="region of interest" description="Disordered" evidence="1">
    <location>
        <begin position="67"/>
        <end position="95"/>
    </location>
</feature>
<gene>
    <name evidence="2" type="ORF">GCM10010910_03900</name>
</gene>
<name>A0ABQ2MXJ4_9MICO</name>
<feature type="region of interest" description="Disordered" evidence="1">
    <location>
        <begin position="1"/>
        <end position="48"/>
    </location>
</feature>
<evidence type="ECO:0000256" key="1">
    <source>
        <dbReference type="SAM" id="MobiDB-lite"/>
    </source>
</evidence>
<keyword evidence="3" id="KW-1185">Reference proteome</keyword>